<dbReference type="Pfam" id="PF01878">
    <property type="entry name" value="EVE"/>
    <property type="match status" value="1"/>
</dbReference>
<sequence>MGIRYWLGVVHRANVRRGVAMGMTQAQQSSRETLGSMRESDGLVYYSPRTDVDGAVLREFTAIGWIADSPVPQPAGSDYLPWRRRVDYEHDAVATSIRPLLPILDLSRGNPDWGVQLRRGLLQISRHDFDEIRRQMRRPSPDER</sequence>
<dbReference type="SUPFAM" id="SSF88697">
    <property type="entry name" value="PUA domain-like"/>
    <property type="match status" value="1"/>
</dbReference>
<dbReference type="Proteomes" id="UP000537260">
    <property type="component" value="Unassembled WGS sequence"/>
</dbReference>
<dbReference type="Gene3D" id="3.10.590.10">
    <property type="entry name" value="ph1033 like domains"/>
    <property type="match status" value="1"/>
</dbReference>
<dbReference type="AlphaFoldDB" id="A0A7Z0EH23"/>
<comment type="caution">
    <text evidence="2">The sequence shown here is derived from an EMBL/GenBank/DDBJ whole genome shotgun (WGS) entry which is preliminary data.</text>
</comment>
<reference evidence="2 3" key="1">
    <citation type="submission" date="2020-07" db="EMBL/GenBank/DDBJ databases">
        <title>Sequencing the genomes of 1000 actinobacteria strains.</title>
        <authorList>
            <person name="Klenk H.-P."/>
        </authorList>
    </citation>
    <scope>NUCLEOTIDE SEQUENCE [LARGE SCALE GENOMIC DNA]</scope>
    <source>
        <strain evidence="2 3">LI1</strain>
    </source>
</reference>
<proteinExistence type="predicted"/>
<dbReference type="RefSeq" id="WP_343062646.1">
    <property type="nucleotide sequence ID" value="NZ_JACCFM010000001.1"/>
</dbReference>
<dbReference type="InterPro" id="IPR015947">
    <property type="entry name" value="PUA-like_sf"/>
</dbReference>
<dbReference type="EMBL" id="JACCFM010000001">
    <property type="protein sequence ID" value="NYJ21498.1"/>
    <property type="molecule type" value="Genomic_DNA"/>
</dbReference>
<accession>A0A7Z0EH23</accession>
<name>A0A7Z0EH23_9MICO</name>
<protein>
    <recommendedName>
        <fullName evidence="1">EVE domain-containing protein</fullName>
    </recommendedName>
</protein>
<feature type="domain" description="EVE" evidence="1">
    <location>
        <begin position="4"/>
        <end position="134"/>
    </location>
</feature>
<evidence type="ECO:0000313" key="3">
    <source>
        <dbReference type="Proteomes" id="UP000537260"/>
    </source>
</evidence>
<organism evidence="2 3">
    <name type="scientific">Glaciibacter psychrotolerans</name>
    <dbReference type="NCBI Taxonomy" id="670054"/>
    <lineage>
        <taxon>Bacteria</taxon>
        <taxon>Bacillati</taxon>
        <taxon>Actinomycetota</taxon>
        <taxon>Actinomycetes</taxon>
        <taxon>Micrococcales</taxon>
        <taxon>Microbacteriaceae</taxon>
        <taxon>Glaciibacter</taxon>
    </lineage>
</organism>
<dbReference type="InterPro" id="IPR002740">
    <property type="entry name" value="EVE_domain"/>
</dbReference>
<evidence type="ECO:0000313" key="2">
    <source>
        <dbReference type="EMBL" id="NYJ21498.1"/>
    </source>
</evidence>
<gene>
    <name evidence="2" type="ORF">HNR05_003289</name>
</gene>
<keyword evidence="3" id="KW-1185">Reference proteome</keyword>
<evidence type="ECO:0000259" key="1">
    <source>
        <dbReference type="Pfam" id="PF01878"/>
    </source>
</evidence>